<feature type="transmembrane region" description="Helical" evidence="1">
    <location>
        <begin position="88"/>
        <end position="114"/>
    </location>
</feature>
<comment type="caution">
    <text evidence="2">The sequence shown here is derived from an EMBL/GenBank/DDBJ whole genome shotgun (WGS) entry which is preliminary data.</text>
</comment>
<feature type="transmembrane region" description="Helical" evidence="1">
    <location>
        <begin position="12"/>
        <end position="37"/>
    </location>
</feature>
<protein>
    <recommendedName>
        <fullName evidence="3">Glycosyltransferase RgtA/B/C/D-like domain-containing protein</fullName>
    </recommendedName>
</protein>
<sequence>MNKRGKRYSVILNPAVLLVLLIASWISAGFISVPYTGGEWIPAVISFADISQMGESLSRYIATMLLIANAISLYAIGLKRLTTGANKFLLPVIYLLFVMISPASLRFSGAAAAAPLVLWSLYFSVSSKQSDLHFFISGFLASIAALFEPTLGLLVLLAVSVAFYSRGVNARSLVMMLTSVFLPLIFVISIRHLLFDDALLFAELYFEEFINISPLEFTIKSFADLVLYVAISIVLISAIWHIFQKMRGYKIEKARAISRFTLMLLTIIIVVFLFPVNSLSIAPVISIPVSVVINEYLLNYDKSNKHKIQWIILLALMLVARISEIIR</sequence>
<evidence type="ECO:0000313" key="2">
    <source>
        <dbReference type="EMBL" id="MPL79831.1"/>
    </source>
</evidence>
<feature type="transmembrane region" description="Helical" evidence="1">
    <location>
        <begin position="134"/>
        <end position="161"/>
    </location>
</feature>
<name>A0A644ULP2_9ZZZZ</name>
<dbReference type="EMBL" id="VSSQ01000131">
    <property type="protein sequence ID" value="MPL79831.1"/>
    <property type="molecule type" value="Genomic_DNA"/>
</dbReference>
<keyword evidence="1" id="KW-1133">Transmembrane helix</keyword>
<gene>
    <name evidence="2" type="ORF">SDC9_25717</name>
</gene>
<organism evidence="2">
    <name type="scientific">bioreactor metagenome</name>
    <dbReference type="NCBI Taxonomy" id="1076179"/>
    <lineage>
        <taxon>unclassified sequences</taxon>
        <taxon>metagenomes</taxon>
        <taxon>ecological metagenomes</taxon>
    </lineage>
</organism>
<keyword evidence="1" id="KW-0812">Transmembrane</keyword>
<evidence type="ECO:0000256" key="1">
    <source>
        <dbReference type="SAM" id="Phobius"/>
    </source>
</evidence>
<feature type="transmembrane region" description="Helical" evidence="1">
    <location>
        <begin position="310"/>
        <end position="326"/>
    </location>
</feature>
<reference evidence="2" key="1">
    <citation type="submission" date="2019-08" db="EMBL/GenBank/DDBJ databases">
        <authorList>
            <person name="Kucharzyk K."/>
            <person name="Murdoch R.W."/>
            <person name="Higgins S."/>
            <person name="Loffler F."/>
        </authorList>
    </citation>
    <scope>NUCLEOTIDE SEQUENCE</scope>
</reference>
<feature type="transmembrane region" description="Helical" evidence="1">
    <location>
        <begin position="280"/>
        <end position="298"/>
    </location>
</feature>
<feature type="transmembrane region" description="Helical" evidence="1">
    <location>
        <begin position="225"/>
        <end position="244"/>
    </location>
</feature>
<accession>A0A644ULP2</accession>
<dbReference type="InterPro" id="IPR045625">
    <property type="entry name" value="DUF6427"/>
</dbReference>
<evidence type="ECO:0008006" key="3">
    <source>
        <dbReference type="Google" id="ProtNLM"/>
    </source>
</evidence>
<dbReference type="Pfam" id="PF19992">
    <property type="entry name" value="DUF6427"/>
    <property type="match status" value="1"/>
</dbReference>
<proteinExistence type="predicted"/>
<feature type="transmembrane region" description="Helical" evidence="1">
    <location>
        <begin position="57"/>
        <end position="76"/>
    </location>
</feature>
<dbReference type="AlphaFoldDB" id="A0A644ULP2"/>
<feature type="transmembrane region" description="Helical" evidence="1">
    <location>
        <begin position="173"/>
        <end position="194"/>
    </location>
</feature>
<keyword evidence="1" id="KW-0472">Membrane</keyword>